<dbReference type="EMBL" id="VSRR010007577">
    <property type="protein sequence ID" value="MPC47146.1"/>
    <property type="molecule type" value="Genomic_DNA"/>
</dbReference>
<evidence type="ECO:0008006" key="3">
    <source>
        <dbReference type="Google" id="ProtNLM"/>
    </source>
</evidence>
<protein>
    <recommendedName>
        <fullName evidence="3">Reverse transcriptase zinc-binding domain-containing protein</fullName>
    </recommendedName>
</protein>
<evidence type="ECO:0000313" key="2">
    <source>
        <dbReference type="Proteomes" id="UP000324222"/>
    </source>
</evidence>
<sequence length="135" mass="14925">MLVVQWIHACFEVREVSKRTGSNPVHGPSVVSQSGEGTQATAAIARRLRMGHTTLSAHLHCLRLSHDLFCPWCRTSSETTEHFLLHCPHFHSHRTALHFRSPSCPSQHSTCPPSWRSQASTAPGNLLSFALPVPS</sequence>
<reference evidence="1 2" key="1">
    <citation type="submission" date="2019-05" db="EMBL/GenBank/DDBJ databases">
        <title>Another draft genome of Portunus trituberculatus and its Hox gene families provides insights of decapod evolution.</title>
        <authorList>
            <person name="Jeong J.-H."/>
            <person name="Song I."/>
            <person name="Kim S."/>
            <person name="Choi T."/>
            <person name="Kim D."/>
            <person name="Ryu S."/>
            <person name="Kim W."/>
        </authorList>
    </citation>
    <scope>NUCLEOTIDE SEQUENCE [LARGE SCALE GENOMIC DNA]</scope>
    <source>
        <tissue evidence="1">Muscle</tissue>
    </source>
</reference>
<accession>A0A5B7FNW5</accession>
<dbReference type="AlphaFoldDB" id="A0A5B7FNW5"/>
<gene>
    <name evidence="1" type="ORF">E2C01_040882</name>
</gene>
<proteinExistence type="predicted"/>
<evidence type="ECO:0000313" key="1">
    <source>
        <dbReference type="EMBL" id="MPC47146.1"/>
    </source>
</evidence>
<organism evidence="1 2">
    <name type="scientific">Portunus trituberculatus</name>
    <name type="common">Swimming crab</name>
    <name type="synonym">Neptunus trituberculatus</name>
    <dbReference type="NCBI Taxonomy" id="210409"/>
    <lineage>
        <taxon>Eukaryota</taxon>
        <taxon>Metazoa</taxon>
        <taxon>Ecdysozoa</taxon>
        <taxon>Arthropoda</taxon>
        <taxon>Crustacea</taxon>
        <taxon>Multicrustacea</taxon>
        <taxon>Malacostraca</taxon>
        <taxon>Eumalacostraca</taxon>
        <taxon>Eucarida</taxon>
        <taxon>Decapoda</taxon>
        <taxon>Pleocyemata</taxon>
        <taxon>Brachyura</taxon>
        <taxon>Eubrachyura</taxon>
        <taxon>Portunoidea</taxon>
        <taxon>Portunidae</taxon>
        <taxon>Portuninae</taxon>
        <taxon>Portunus</taxon>
    </lineage>
</organism>
<name>A0A5B7FNW5_PORTR</name>
<keyword evidence="2" id="KW-1185">Reference proteome</keyword>
<comment type="caution">
    <text evidence="1">The sequence shown here is derived from an EMBL/GenBank/DDBJ whole genome shotgun (WGS) entry which is preliminary data.</text>
</comment>
<dbReference type="Proteomes" id="UP000324222">
    <property type="component" value="Unassembled WGS sequence"/>
</dbReference>